<accession>A0A673ZSJ1</accession>
<dbReference type="PANTHER" id="PTHR10137:SF5">
    <property type="entry name" value="V-TYPE PROTON ATPASE SUBUNIT C 1"/>
    <property type="match status" value="1"/>
</dbReference>
<evidence type="ECO:0000256" key="3">
    <source>
        <dbReference type="ARBA" id="ARBA00022781"/>
    </source>
</evidence>
<gene>
    <name evidence="8" type="primary">ATP6V1C1</name>
    <name evidence="8" type="synonym">LOC115181208</name>
</gene>
<sequence>MTEFWLISAPGEKTCQQTWDQMMVATTRNNNLSTNNKFNIPDLKVSIVVKKVSQYMADVLEDSRDKVQENLLANGVDLVTYITRFQWDMAKYPIKQSLKNISDIISKQVSQIDNDLKARASAYNNLKGNLQNLERKNAGSLLTRSLADIVKKEDFVIDSEYLITMLVVVPKTSYADWQKTYETLSEMVVPRSTNLLFEDHDSGLFSVTLFRKAIDDFRHKARENKYTVRDFQYNEQEMNADKEEMTRLSTDKKKQFVSHMTGNMMPDQGICDSLFSLCQGPLVRWLKVNFSEAFIAWIHIKALRVFVESVLRYGLPVNFQAMLLQPNKKNMKKLREVLNDLYKHLDSSAAAVIDSAMDIPGLNLSQQEYYPYVYYKIDCNLLDFK</sequence>
<evidence type="ECO:0000256" key="4">
    <source>
        <dbReference type="ARBA" id="ARBA00022990"/>
    </source>
</evidence>
<name>A0A673ZSJ1_SALTR</name>
<dbReference type="FunFam" id="3.30.70.100:FF:000002">
    <property type="entry name" value="V-type proton ATPase subunit C"/>
    <property type="match status" value="1"/>
</dbReference>
<dbReference type="Gene3D" id="3.30.70.100">
    <property type="match status" value="1"/>
</dbReference>
<organism evidence="8 9">
    <name type="scientific">Salmo trutta</name>
    <name type="common">Brown trout</name>
    <dbReference type="NCBI Taxonomy" id="8032"/>
    <lineage>
        <taxon>Eukaryota</taxon>
        <taxon>Metazoa</taxon>
        <taxon>Chordata</taxon>
        <taxon>Craniata</taxon>
        <taxon>Vertebrata</taxon>
        <taxon>Euteleostomi</taxon>
        <taxon>Actinopterygii</taxon>
        <taxon>Neopterygii</taxon>
        <taxon>Teleostei</taxon>
        <taxon>Protacanthopterygii</taxon>
        <taxon>Salmoniformes</taxon>
        <taxon>Salmonidae</taxon>
        <taxon>Salmoninae</taxon>
        <taxon>Salmo</taxon>
    </lineage>
</organism>
<keyword evidence="9" id="KW-1185">Reference proteome</keyword>
<evidence type="ECO:0000256" key="1">
    <source>
        <dbReference type="ARBA" id="ARBA00006138"/>
    </source>
</evidence>
<dbReference type="InParanoid" id="A0A673ZSJ1"/>
<keyword evidence="3 7" id="KW-0375">Hydrogen ion transport</keyword>
<dbReference type="AlphaFoldDB" id="A0A673ZSJ1"/>
<reference evidence="8" key="2">
    <citation type="submission" date="2025-09" db="UniProtKB">
        <authorList>
            <consortium name="Ensembl"/>
        </authorList>
    </citation>
    <scope>IDENTIFICATION</scope>
</reference>
<evidence type="ECO:0000256" key="6">
    <source>
        <dbReference type="ARBA" id="ARBA00046006"/>
    </source>
</evidence>
<comment type="function">
    <text evidence="6 7">Subunit of the V1 complex of vacuolar(H+)-ATPase (V-ATPase), a multisubunit enzyme composed of a peripheral complex (V1) that hydrolyzes ATP and a membrane integral complex (V0) that translocates protons. V-ATPase is responsible for acidifying and maintaining the pH of intracellular compartments and in some cell types, is targeted to the plasma membrane, where it is responsible for acidifying the extracellular environment. Subunit C is necessary for the assembly of the catalytic sector of the enzyme and is likely to have a specific function in its catalytic activity.</text>
</comment>
<comment type="subunit">
    <text evidence="7">V-ATPase is a heteromultimeric enzyme made up of two complexes: the ATP-hydrolytic V1 complex and the proton translocation V0 complex. The V1 complex consists of three catalytic AB heterodimers that form a heterohexamer, three peripheral stalks each consisting of EG heterodimers, one central rotor including subunits D and F, and the regulatory subunits C and H. The proton translocation complex V0 consists of the proton transport subunit a, a ring of proteolipid subunits c9c'', rotary subunit d, subunits e and f, and two accessory subunits.</text>
</comment>
<dbReference type="FunFam" id="3.30.70.1180:FF:000003">
    <property type="entry name" value="V-type proton ATPase subunit C"/>
    <property type="match status" value="1"/>
</dbReference>
<keyword evidence="4" id="KW-0007">Acetylation</keyword>
<dbReference type="SUPFAM" id="SSF118203">
    <property type="entry name" value="Vacuolar ATP synthase subunit C"/>
    <property type="match status" value="1"/>
</dbReference>
<comment type="similarity">
    <text evidence="1 7">Belongs to the V-ATPase C subunit family.</text>
</comment>
<dbReference type="FunCoup" id="A0A673ZSJ1">
    <property type="interactions" value="2448"/>
</dbReference>
<dbReference type="OMA" id="SEGFIAW"/>
<evidence type="ECO:0000313" key="9">
    <source>
        <dbReference type="Proteomes" id="UP000472277"/>
    </source>
</evidence>
<evidence type="ECO:0000256" key="5">
    <source>
        <dbReference type="ARBA" id="ARBA00023065"/>
    </source>
</evidence>
<evidence type="ECO:0000256" key="7">
    <source>
        <dbReference type="RuleBase" id="RU364010"/>
    </source>
</evidence>
<dbReference type="InterPro" id="IPR036132">
    <property type="entry name" value="Vac_ATP_synth_c_sf"/>
</dbReference>
<dbReference type="GO" id="GO:0000221">
    <property type="term" value="C:vacuolar proton-transporting V-type ATPase, V1 domain"/>
    <property type="evidence" value="ECO:0007669"/>
    <property type="project" value="TreeGrafter"/>
</dbReference>
<dbReference type="PANTHER" id="PTHR10137">
    <property type="entry name" value="V-TYPE PROTON ATPASE SUBUNIT C"/>
    <property type="match status" value="1"/>
</dbReference>
<keyword evidence="2 7" id="KW-0813">Transport</keyword>
<keyword evidence="5 7" id="KW-0406">Ion transport</keyword>
<dbReference type="CDD" id="cd14785">
    <property type="entry name" value="V-ATPase_C"/>
    <property type="match status" value="1"/>
</dbReference>
<evidence type="ECO:0000256" key="2">
    <source>
        <dbReference type="ARBA" id="ARBA00022448"/>
    </source>
</evidence>
<dbReference type="InterPro" id="IPR004907">
    <property type="entry name" value="ATPase_V1-cplx_csu"/>
</dbReference>
<dbReference type="GO" id="GO:0005765">
    <property type="term" value="C:lysosomal membrane"/>
    <property type="evidence" value="ECO:0007669"/>
    <property type="project" value="TreeGrafter"/>
</dbReference>
<protein>
    <recommendedName>
        <fullName evidence="7">V-type proton ATPase subunit C</fullName>
    </recommendedName>
</protein>
<dbReference type="Gene3D" id="3.30.70.1180">
    <property type="entry name" value="Vacuolar atp synthase subunit c, domain 1"/>
    <property type="match status" value="1"/>
</dbReference>
<dbReference type="Proteomes" id="UP000472277">
    <property type="component" value="Chromosome 3"/>
</dbReference>
<dbReference type="GeneTree" id="ENSGT00390000004263"/>
<dbReference type="Pfam" id="PF03223">
    <property type="entry name" value="V-ATPase_C"/>
    <property type="match status" value="2"/>
</dbReference>
<proteinExistence type="inferred from homology"/>
<dbReference type="GO" id="GO:0046961">
    <property type="term" value="F:proton-transporting ATPase activity, rotational mechanism"/>
    <property type="evidence" value="ECO:0007669"/>
    <property type="project" value="InterPro"/>
</dbReference>
<reference evidence="8" key="1">
    <citation type="submission" date="2025-08" db="UniProtKB">
        <authorList>
            <consortium name="Ensembl"/>
        </authorList>
    </citation>
    <scope>IDENTIFICATION</scope>
</reference>
<dbReference type="Ensembl" id="ENSSTUT00000051976.1">
    <property type="protein sequence ID" value="ENSSTUP00000049710.1"/>
    <property type="gene ID" value="ENSSTUG00000020832.1"/>
</dbReference>
<evidence type="ECO:0000313" key="8">
    <source>
        <dbReference type="Ensembl" id="ENSSTUP00000049710.1"/>
    </source>
</evidence>